<evidence type="ECO:0000313" key="2">
    <source>
        <dbReference type="Proteomes" id="UP000193427"/>
    </source>
</evidence>
<organism evidence="1 2">
    <name type="scientific">Piscinibacter gummiphilus</name>
    <dbReference type="NCBI Taxonomy" id="946333"/>
    <lineage>
        <taxon>Bacteria</taxon>
        <taxon>Pseudomonadati</taxon>
        <taxon>Pseudomonadota</taxon>
        <taxon>Betaproteobacteria</taxon>
        <taxon>Burkholderiales</taxon>
        <taxon>Sphaerotilaceae</taxon>
        <taxon>Piscinibacter</taxon>
    </lineage>
</organism>
<dbReference type="GO" id="GO:0003700">
    <property type="term" value="F:DNA-binding transcription factor activity"/>
    <property type="evidence" value="ECO:0007669"/>
    <property type="project" value="InterPro"/>
</dbReference>
<dbReference type="STRING" id="946333.A4W93_06880"/>
<dbReference type="RefSeq" id="WP_085749920.1">
    <property type="nucleotide sequence ID" value="NZ_BSPR01000008.1"/>
</dbReference>
<accession>A0A1W6L5Q6</accession>
<proteinExistence type="predicted"/>
<name>A0A1W6L5Q6_9BURK</name>
<sequence length="134" mass="14170">MVKLLRSRAAPTSDKPQVRFRMRVTVAEVIAIGPGKVALLEAVRDHGSISAAAKQLDMSYRRAWVLVDETNRSLKKPAVESGHGGQNGGGTALTPVGEQVIALYRTIEEKAAAACATELKALTRLLAPPPSGDA</sequence>
<dbReference type="PANTHER" id="PTHR30432">
    <property type="entry name" value="TRANSCRIPTIONAL REGULATOR MODE"/>
    <property type="match status" value="1"/>
</dbReference>
<dbReference type="OrthoDB" id="9805928at2"/>
<dbReference type="InterPro" id="IPR036390">
    <property type="entry name" value="WH_DNA-bd_sf"/>
</dbReference>
<protein>
    <submittedName>
        <fullName evidence="1">ModE family transcriptional regulator</fullName>
    </submittedName>
</protein>
<dbReference type="InterPro" id="IPR000847">
    <property type="entry name" value="LysR_HTH_N"/>
</dbReference>
<dbReference type="SUPFAM" id="SSF46785">
    <property type="entry name" value="Winged helix' DNA-binding domain"/>
    <property type="match status" value="1"/>
</dbReference>
<keyword evidence="2" id="KW-1185">Reference proteome</keyword>
<dbReference type="Gene3D" id="1.10.10.10">
    <property type="entry name" value="Winged helix-like DNA-binding domain superfamily/Winged helix DNA-binding domain"/>
    <property type="match status" value="1"/>
</dbReference>
<dbReference type="AlphaFoldDB" id="A0A1W6L5Q6"/>
<dbReference type="PANTHER" id="PTHR30432:SF1">
    <property type="entry name" value="DNA-BINDING TRANSCRIPTIONAL DUAL REGULATOR MODE"/>
    <property type="match status" value="1"/>
</dbReference>
<dbReference type="InterPro" id="IPR036388">
    <property type="entry name" value="WH-like_DNA-bd_sf"/>
</dbReference>
<evidence type="ECO:0000313" key="1">
    <source>
        <dbReference type="EMBL" id="ARN19659.1"/>
    </source>
</evidence>
<gene>
    <name evidence="1" type="ORF">A4W93_06880</name>
</gene>
<dbReference type="InterPro" id="IPR051815">
    <property type="entry name" value="Molybdate_resp_trans_reg"/>
</dbReference>
<dbReference type="EMBL" id="CP015118">
    <property type="protein sequence ID" value="ARN19659.1"/>
    <property type="molecule type" value="Genomic_DNA"/>
</dbReference>
<dbReference type="Proteomes" id="UP000193427">
    <property type="component" value="Chromosome"/>
</dbReference>
<dbReference type="KEGG" id="rgu:A4W93_06880"/>
<dbReference type="Pfam" id="PF00126">
    <property type="entry name" value="HTH_1"/>
    <property type="match status" value="1"/>
</dbReference>
<reference evidence="1 2" key="1">
    <citation type="submission" date="2016-04" db="EMBL/GenBank/DDBJ databases">
        <title>Complete genome sequence of natural rubber-degrading, novel Gram-negative bacterium, Rhizobacter gummiphilus strain NS21.</title>
        <authorList>
            <person name="Tabata M."/>
            <person name="Kasai D."/>
            <person name="Fukuda M."/>
        </authorList>
    </citation>
    <scope>NUCLEOTIDE SEQUENCE [LARGE SCALE GENOMIC DNA]</scope>
    <source>
        <strain evidence="1 2">NS21</strain>
    </source>
</reference>